<dbReference type="PANTHER" id="PTHR35889:SF3">
    <property type="entry name" value="F-BOX DOMAIN-CONTAINING PROTEIN"/>
    <property type="match status" value="1"/>
</dbReference>
<feature type="chain" id="PRO_5022130981" evidence="1">
    <location>
        <begin position="22"/>
        <end position="731"/>
    </location>
</feature>
<dbReference type="PANTHER" id="PTHR35889">
    <property type="entry name" value="CYCLOINULO-OLIGOSACCHARIDE FRUCTANOTRANSFERASE-RELATED"/>
    <property type="match status" value="1"/>
</dbReference>
<keyword evidence="1" id="KW-0732">Signal</keyword>
<dbReference type="InterPro" id="IPR011429">
    <property type="entry name" value="Cyt_c_Planctomycete-type"/>
</dbReference>
<dbReference type="GO" id="GO:0009055">
    <property type="term" value="F:electron transfer activity"/>
    <property type="evidence" value="ECO:0007669"/>
    <property type="project" value="InterPro"/>
</dbReference>
<protein>
    <submittedName>
        <fullName evidence="5">Planctomycete cytochrome C</fullName>
    </submittedName>
</protein>
<evidence type="ECO:0000313" key="5">
    <source>
        <dbReference type="EMBL" id="QDU22391.1"/>
    </source>
</evidence>
<dbReference type="SUPFAM" id="SSF46626">
    <property type="entry name" value="Cytochrome c"/>
    <property type="match status" value="1"/>
</dbReference>
<feature type="domain" description="DUF1549" evidence="2">
    <location>
        <begin position="141"/>
        <end position="346"/>
    </location>
</feature>
<feature type="domain" description="Cytochrome C Planctomycete-type" evidence="4">
    <location>
        <begin position="39"/>
        <end position="93"/>
    </location>
</feature>
<dbReference type="Pfam" id="PF07587">
    <property type="entry name" value="PSD1"/>
    <property type="match status" value="1"/>
</dbReference>
<dbReference type="RefSeq" id="WP_145242084.1">
    <property type="nucleotide sequence ID" value="NZ_CP036273.1"/>
</dbReference>
<evidence type="ECO:0000259" key="2">
    <source>
        <dbReference type="Pfam" id="PF07583"/>
    </source>
</evidence>
<evidence type="ECO:0000259" key="3">
    <source>
        <dbReference type="Pfam" id="PF07587"/>
    </source>
</evidence>
<dbReference type="GO" id="GO:0020037">
    <property type="term" value="F:heme binding"/>
    <property type="evidence" value="ECO:0007669"/>
    <property type="project" value="InterPro"/>
</dbReference>
<gene>
    <name evidence="5" type="ORF">ETAA1_43710</name>
</gene>
<dbReference type="EMBL" id="CP036273">
    <property type="protein sequence ID" value="QDU22391.1"/>
    <property type="molecule type" value="Genomic_DNA"/>
</dbReference>
<sequence precursor="true">MPPLSRLAPALLLLAPAPARADEPVDFARDVRPLLSNSCFKCHGPASQMGKVRLDTREAAVKSGAIVPGSPDKSTLVERVCEPSDDDRMPPPEAGPRLTAQQVKTLKQWIAEGAEYTPHWAFQRVVRPQPPTTKTATRYAIDRFVLARLEKAGLTMSAEADRSTLLRRVTLDLTGLLPTPVEVLAFLDDRSPDAYEKAVDRLLASPHYGERHARHWLDLARYADSNGYTIDGARSIWPYRDWVVRALNADLPFDQFTTHQLAGDLLPGATADQKIATGFHRNTSFNEEGGTDPEQFRVERTVDRANTTGAVWLGLTVGCAQCHTHKYDPVTQHDYYRLYAFFDSCDEPTMPIGGTAKMEEAISRLNQMEAWIQKNGGSREDIDLVKAEIKRVQGKVTTTLVMRERPAARTTHVQIRGDFLRKGDVVQPGFPAALGATPAGKRQTRLDLAKWLVSRDNPLTARVTVNREWQKFFGRGLVETENDFGMQGALPTHPELLDWLAVQFMEPLGWSMKKLHRQIVLSATYRQASVVRPDLTQRDPRNLLLGRQSRLRLEAEVIRDAALSASGKLNTKVGGPGVYPPQPKEVFAFTQSQRTWPESKGPDRYRRGVYTYIWRQSQHPLLTTFDGADAQTACTKRNRSNTPLQALHLANDPVFVELATELGRRVDTDGGADDAAKVRFAYRACFGRDPTTQEAARVLAYLEAQRRTDAVGAWPATARVLMNLDEFITRE</sequence>
<evidence type="ECO:0000313" key="6">
    <source>
        <dbReference type="Proteomes" id="UP000319576"/>
    </source>
</evidence>
<evidence type="ECO:0000259" key="4">
    <source>
        <dbReference type="Pfam" id="PF07635"/>
    </source>
</evidence>
<organism evidence="5 6">
    <name type="scientific">Urbifossiella limnaea</name>
    <dbReference type="NCBI Taxonomy" id="2528023"/>
    <lineage>
        <taxon>Bacteria</taxon>
        <taxon>Pseudomonadati</taxon>
        <taxon>Planctomycetota</taxon>
        <taxon>Planctomycetia</taxon>
        <taxon>Gemmatales</taxon>
        <taxon>Gemmataceae</taxon>
        <taxon>Urbifossiella</taxon>
    </lineage>
</organism>
<proteinExistence type="predicted"/>
<dbReference type="InterPro" id="IPR011444">
    <property type="entry name" value="DUF1549"/>
</dbReference>
<dbReference type="InterPro" id="IPR036909">
    <property type="entry name" value="Cyt_c-like_dom_sf"/>
</dbReference>
<dbReference type="Proteomes" id="UP000319576">
    <property type="component" value="Chromosome"/>
</dbReference>
<dbReference type="Pfam" id="PF07583">
    <property type="entry name" value="PSCyt2"/>
    <property type="match status" value="1"/>
</dbReference>
<dbReference type="Pfam" id="PF07635">
    <property type="entry name" value="PSCyt1"/>
    <property type="match status" value="1"/>
</dbReference>
<accession>A0A517XY07</accession>
<feature type="domain" description="DUF1553" evidence="3">
    <location>
        <begin position="444"/>
        <end position="701"/>
    </location>
</feature>
<dbReference type="OrthoDB" id="127107at2"/>
<reference evidence="5 6" key="1">
    <citation type="submission" date="2019-02" db="EMBL/GenBank/DDBJ databases">
        <title>Deep-cultivation of Planctomycetes and their phenomic and genomic characterization uncovers novel biology.</title>
        <authorList>
            <person name="Wiegand S."/>
            <person name="Jogler M."/>
            <person name="Boedeker C."/>
            <person name="Pinto D."/>
            <person name="Vollmers J."/>
            <person name="Rivas-Marin E."/>
            <person name="Kohn T."/>
            <person name="Peeters S.H."/>
            <person name="Heuer A."/>
            <person name="Rast P."/>
            <person name="Oberbeckmann S."/>
            <person name="Bunk B."/>
            <person name="Jeske O."/>
            <person name="Meyerdierks A."/>
            <person name="Storesund J.E."/>
            <person name="Kallscheuer N."/>
            <person name="Luecker S."/>
            <person name="Lage O.M."/>
            <person name="Pohl T."/>
            <person name="Merkel B.J."/>
            <person name="Hornburger P."/>
            <person name="Mueller R.-W."/>
            <person name="Bruemmer F."/>
            <person name="Labrenz M."/>
            <person name="Spormann A.M."/>
            <person name="Op den Camp H."/>
            <person name="Overmann J."/>
            <person name="Amann R."/>
            <person name="Jetten M.S.M."/>
            <person name="Mascher T."/>
            <person name="Medema M.H."/>
            <person name="Devos D.P."/>
            <person name="Kaster A.-K."/>
            <person name="Ovreas L."/>
            <person name="Rohde M."/>
            <person name="Galperin M.Y."/>
            <person name="Jogler C."/>
        </authorList>
    </citation>
    <scope>NUCLEOTIDE SEQUENCE [LARGE SCALE GENOMIC DNA]</scope>
    <source>
        <strain evidence="5 6">ETA_A1</strain>
    </source>
</reference>
<name>A0A517XY07_9BACT</name>
<keyword evidence="6" id="KW-1185">Reference proteome</keyword>
<dbReference type="KEGG" id="uli:ETAA1_43710"/>
<feature type="signal peptide" evidence="1">
    <location>
        <begin position="1"/>
        <end position="21"/>
    </location>
</feature>
<evidence type="ECO:0000256" key="1">
    <source>
        <dbReference type="SAM" id="SignalP"/>
    </source>
</evidence>
<dbReference type="InterPro" id="IPR022655">
    <property type="entry name" value="DUF1553"/>
</dbReference>
<dbReference type="AlphaFoldDB" id="A0A517XY07"/>